<proteinExistence type="predicted"/>
<dbReference type="AlphaFoldDB" id="A0A3G8JU95"/>
<evidence type="ECO:0000259" key="1">
    <source>
        <dbReference type="Pfam" id="PF00934"/>
    </source>
</evidence>
<feature type="domain" description="PE" evidence="1">
    <location>
        <begin position="6"/>
        <end position="94"/>
    </location>
</feature>
<dbReference type="OrthoDB" id="4636567at2"/>
<reference evidence="2 3" key="1">
    <citation type="submission" date="2018-11" db="EMBL/GenBank/DDBJ databases">
        <title>Gordonia insulae sp. nov., isolated from an island soil.</title>
        <authorList>
            <person name="Kim Y.S."/>
            <person name="Kim S.B."/>
        </authorList>
    </citation>
    <scope>NUCLEOTIDE SEQUENCE [LARGE SCALE GENOMIC DNA]</scope>
    <source>
        <strain evidence="2 3">MMS17-SY073</strain>
    </source>
</reference>
<evidence type="ECO:0000313" key="2">
    <source>
        <dbReference type="EMBL" id="AZG48438.1"/>
    </source>
</evidence>
<protein>
    <recommendedName>
        <fullName evidence="1">PE domain-containing protein</fullName>
    </recommendedName>
</protein>
<evidence type="ECO:0000313" key="3">
    <source>
        <dbReference type="Proteomes" id="UP000271469"/>
    </source>
</evidence>
<sequence length="101" mass="10447">MTESQLNVDPAELISAASRLDGLADRLAHSLGAVTPALTVRAAGRDEVSQTSAASFTAVAESFTEDSARGVEELRKIAAVLRAQAGGFTRGEDDAAAAFRL</sequence>
<dbReference type="Pfam" id="PF00934">
    <property type="entry name" value="PE"/>
    <property type="match status" value="1"/>
</dbReference>
<dbReference type="EMBL" id="CP033972">
    <property type="protein sequence ID" value="AZG48438.1"/>
    <property type="molecule type" value="Genomic_DNA"/>
</dbReference>
<dbReference type="KEGG" id="gom:D7316_05055"/>
<dbReference type="RefSeq" id="WP_124710641.1">
    <property type="nucleotide sequence ID" value="NZ_CP033972.1"/>
</dbReference>
<dbReference type="Gene3D" id="1.10.287.850">
    <property type="entry name" value="HP0062-like domain"/>
    <property type="match status" value="1"/>
</dbReference>
<name>A0A3G8JU95_9ACTN</name>
<dbReference type="InterPro" id="IPR000084">
    <property type="entry name" value="PE-PGRS_N"/>
</dbReference>
<dbReference type="InterPro" id="IPR038332">
    <property type="entry name" value="PPE_sf"/>
</dbReference>
<gene>
    <name evidence="2" type="ORF">D7316_05055</name>
</gene>
<dbReference type="SUPFAM" id="SSF140459">
    <property type="entry name" value="PE/PPE dimer-like"/>
    <property type="match status" value="1"/>
</dbReference>
<keyword evidence="3" id="KW-1185">Reference proteome</keyword>
<organism evidence="2 3">
    <name type="scientific">Gordonia insulae</name>
    <dbReference type="NCBI Taxonomy" id="2420509"/>
    <lineage>
        <taxon>Bacteria</taxon>
        <taxon>Bacillati</taxon>
        <taxon>Actinomycetota</taxon>
        <taxon>Actinomycetes</taxon>
        <taxon>Mycobacteriales</taxon>
        <taxon>Gordoniaceae</taxon>
        <taxon>Gordonia</taxon>
    </lineage>
</organism>
<dbReference type="Proteomes" id="UP000271469">
    <property type="component" value="Chromosome"/>
</dbReference>
<accession>A0A3G8JU95</accession>